<keyword evidence="3" id="KW-0561">Oxygen transport</keyword>
<protein>
    <submittedName>
        <fullName evidence="7">CRE-GLB-12 protein</fullName>
    </submittedName>
</protein>
<keyword evidence="1" id="KW-0813">Transport</keyword>
<dbReference type="InterPro" id="IPR044399">
    <property type="entry name" value="Mb-like_M"/>
</dbReference>
<evidence type="ECO:0000256" key="2">
    <source>
        <dbReference type="ARBA" id="ARBA00022617"/>
    </source>
</evidence>
<keyword evidence="8" id="KW-1185">Reference proteome</keyword>
<dbReference type="Proteomes" id="UP000008281">
    <property type="component" value="Unassembled WGS sequence"/>
</dbReference>
<evidence type="ECO:0000256" key="6">
    <source>
        <dbReference type="SAM" id="MobiDB-lite"/>
    </source>
</evidence>
<dbReference type="GO" id="GO:0019825">
    <property type="term" value="F:oxygen binding"/>
    <property type="evidence" value="ECO:0007669"/>
    <property type="project" value="InterPro"/>
</dbReference>
<organism evidence="8">
    <name type="scientific">Caenorhabditis remanei</name>
    <name type="common">Caenorhabditis vulgaris</name>
    <dbReference type="NCBI Taxonomy" id="31234"/>
    <lineage>
        <taxon>Eukaryota</taxon>
        <taxon>Metazoa</taxon>
        <taxon>Ecdysozoa</taxon>
        <taxon>Nematoda</taxon>
        <taxon>Chromadorea</taxon>
        <taxon>Rhabditida</taxon>
        <taxon>Rhabditina</taxon>
        <taxon>Rhabditomorpha</taxon>
        <taxon>Rhabditoidea</taxon>
        <taxon>Rhabditidae</taxon>
        <taxon>Peloderinae</taxon>
        <taxon>Caenorhabditis</taxon>
    </lineage>
</organism>
<dbReference type="EMBL" id="DS268408">
    <property type="protein sequence ID" value="EFO85984.1"/>
    <property type="molecule type" value="Genomic_DNA"/>
</dbReference>
<dbReference type="GO" id="GO:0005344">
    <property type="term" value="F:oxygen carrier activity"/>
    <property type="evidence" value="ECO:0007669"/>
    <property type="project" value="UniProtKB-KW"/>
</dbReference>
<dbReference type="Gene3D" id="1.10.490.10">
    <property type="entry name" value="Globins"/>
    <property type="match status" value="1"/>
</dbReference>
<proteinExistence type="predicted"/>
<gene>
    <name evidence="7" type="primary">Cre-glb-12</name>
    <name evidence="7" type="ORF">CRE_01806</name>
</gene>
<evidence type="ECO:0000256" key="4">
    <source>
        <dbReference type="ARBA" id="ARBA00022723"/>
    </source>
</evidence>
<dbReference type="CDD" id="cd01040">
    <property type="entry name" value="Mb-like"/>
    <property type="match status" value="1"/>
</dbReference>
<dbReference type="InterPro" id="IPR009050">
    <property type="entry name" value="Globin-like_sf"/>
</dbReference>
<evidence type="ECO:0000313" key="8">
    <source>
        <dbReference type="Proteomes" id="UP000008281"/>
    </source>
</evidence>
<reference evidence="7" key="1">
    <citation type="submission" date="2007-07" db="EMBL/GenBank/DDBJ databases">
        <title>PCAP assembly of the Caenorhabditis remanei genome.</title>
        <authorList>
            <consortium name="The Caenorhabditis remanei Sequencing Consortium"/>
            <person name="Wilson R.K."/>
        </authorList>
    </citation>
    <scope>NUCLEOTIDE SEQUENCE [LARGE SCALE GENOMIC DNA]</scope>
    <source>
        <strain evidence="7">PB4641</strain>
    </source>
</reference>
<dbReference type="AlphaFoldDB" id="E3LFK2"/>
<evidence type="ECO:0000256" key="3">
    <source>
        <dbReference type="ARBA" id="ARBA00022621"/>
    </source>
</evidence>
<dbReference type="STRING" id="31234.E3LFK2"/>
<dbReference type="GO" id="GO:0020037">
    <property type="term" value="F:heme binding"/>
    <property type="evidence" value="ECO:0007669"/>
    <property type="project" value="InterPro"/>
</dbReference>
<evidence type="ECO:0000313" key="7">
    <source>
        <dbReference type="EMBL" id="EFO85984.1"/>
    </source>
</evidence>
<evidence type="ECO:0000256" key="1">
    <source>
        <dbReference type="ARBA" id="ARBA00022448"/>
    </source>
</evidence>
<keyword evidence="2" id="KW-0349">Heme</keyword>
<accession>E3LFK2</accession>
<dbReference type="eggNOG" id="KOG3378">
    <property type="taxonomic scope" value="Eukaryota"/>
</dbReference>
<dbReference type="PANTHER" id="PTHR46458:SF1">
    <property type="entry name" value="GEO09476P1"/>
    <property type="match status" value="1"/>
</dbReference>
<sequence>MGASLCAPKKKKTQVGASWVGNESENPFDAALNKKDRTLLRETWQRLEDPKDIVGLIFLDIVNDIEPDLKKVFGVDRAPRAAMLKMPKFGGHILRFYEFMEQVSLTSMLGTSENLTGAWQMVRKTGRSHVKQGFLEQNQNQMEKNYFEVVINVFIERLIPFLTGEQELPPAEGKEHKKVRFAQNYTTSQIADVWKKFLNIVISQMTDAFELERAKQKSAQTTKALAPHQHVEISERKKKKVAEKQSEIENTVASNEPKEQEQMFEDPF</sequence>
<dbReference type="SUPFAM" id="SSF46458">
    <property type="entry name" value="Globin-like"/>
    <property type="match status" value="1"/>
</dbReference>
<dbReference type="HOGENOM" id="CLU_1273584_0_0_1"/>
<keyword evidence="4" id="KW-0479">Metal-binding</keyword>
<dbReference type="OMA" id="QEQMFED"/>
<evidence type="ECO:0000256" key="5">
    <source>
        <dbReference type="ARBA" id="ARBA00023004"/>
    </source>
</evidence>
<keyword evidence="5" id="KW-0408">Iron</keyword>
<dbReference type="InterPro" id="IPR050532">
    <property type="entry name" value="Globin-like_OT"/>
</dbReference>
<feature type="region of interest" description="Disordered" evidence="6">
    <location>
        <begin position="220"/>
        <end position="268"/>
    </location>
</feature>
<dbReference type="InParanoid" id="E3LFK2"/>
<dbReference type="FunCoup" id="E3LFK2">
    <property type="interactions" value="249"/>
</dbReference>
<dbReference type="GO" id="GO:0046872">
    <property type="term" value="F:metal ion binding"/>
    <property type="evidence" value="ECO:0007669"/>
    <property type="project" value="UniProtKB-KW"/>
</dbReference>
<name>E3LFK2_CAERE</name>
<dbReference type="PANTHER" id="PTHR46458">
    <property type="entry name" value="BLR2807 PROTEIN"/>
    <property type="match status" value="1"/>
</dbReference>
<dbReference type="OrthoDB" id="5850767at2759"/>
<dbReference type="InterPro" id="IPR012292">
    <property type="entry name" value="Globin/Proto"/>
</dbReference>